<keyword evidence="4" id="KW-0456">Lyase</keyword>
<dbReference type="PANTHER" id="PTHR43078">
    <property type="entry name" value="UDP-GLUCURONIC ACID DECARBOXYLASE-RELATED"/>
    <property type="match status" value="1"/>
</dbReference>
<evidence type="ECO:0000313" key="7">
    <source>
        <dbReference type="Proteomes" id="UP000284024"/>
    </source>
</evidence>
<protein>
    <submittedName>
        <fullName evidence="6">NAD-dependent epimerase/dehydratase family protein</fullName>
    </submittedName>
</protein>
<dbReference type="GO" id="GO:0048040">
    <property type="term" value="F:UDP-glucuronate decarboxylase activity"/>
    <property type="evidence" value="ECO:0007669"/>
    <property type="project" value="TreeGrafter"/>
</dbReference>
<keyword evidence="3" id="KW-0520">NAD</keyword>
<dbReference type="PANTHER" id="PTHR43078:SF7">
    <property type="entry name" value="UDP-GLUCURONATE DECARBOXYLASE"/>
    <property type="match status" value="1"/>
</dbReference>
<dbReference type="Gene3D" id="3.40.50.720">
    <property type="entry name" value="NAD(P)-binding Rossmann-like Domain"/>
    <property type="match status" value="1"/>
</dbReference>
<evidence type="ECO:0000256" key="1">
    <source>
        <dbReference type="ARBA" id="ARBA00001911"/>
    </source>
</evidence>
<dbReference type="InterPro" id="IPR001509">
    <property type="entry name" value="Epimerase_deHydtase"/>
</dbReference>
<feature type="domain" description="NAD-dependent epimerase/dehydratase" evidence="5">
    <location>
        <begin position="31"/>
        <end position="276"/>
    </location>
</feature>
<proteinExistence type="predicted"/>
<dbReference type="Pfam" id="PF01370">
    <property type="entry name" value="Epimerase"/>
    <property type="match status" value="1"/>
</dbReference>
<comment type="cofactor">
    <cofactor evidence="1">
        <name>NAD(+)</name>
        <dbReference type="ChEBI" id="CHEBI:57540"/>
    </cofactor>
</comment>
<gene>
    <name evidence="6" type="ORF">DW222_12200</name>
</gene>
<sequence length="350" mass="38978">MRLQDSKIYINDLDMAIDHSIGIEKLKNKSILITGATGTIGSYISDMILRYNQIHNGRINIYLAGRNIEKLKAKYEFWNDSYLDFVSYDITSEIKFEIKKIDYIIHAAGNAHPLAFNGDPVGTIIGNIKGTYNLLEYGKMHKLKRLLYVSSGEVYGQGNLLLDEFDEEYSGYIDTLSPRSCYPASKRAAENLCASYTKQYGMETVIVRPCHTYGPGITSTDSRANVQFIRNVLNGEDIVMKSAGTQMRSYNYIGDCASAIITVLINGESGQAYNIANPDVRITIAQLAKMIAIAAKRKVVFSDPDIIDIANRTPIVKQVLSTKKIEDLGWKGAFTAESGIRHTLDILQGK</sequence>
<dbReference type="InterPro" id="IPR036291">
    <property type="entry name" value="NAD(P)-bd_dom_sf"/>
</dbReference>
<dbReference type="Proteomes" id="UP000284024">
    <property type="component" value="Unassembled WGS sequence"/>
</dbReference>
<dbReference type="InterPro" id="IPR044516">
    <property type="entry name" value="UXS-like"/>
</dbReference>
<evidence type="ECO:0000259" key="5">
    <source>
        <dbReference type="Pfam" id="PF01370"/>
    </source>
</evidence>
<organism evidence="6 7">
    <name type="scientific">Blautia obeum</name>
    <dbReference type="NCBI Taxonomy" id="40520"/>
    <lineage>
        <taxon>Bacteria</taxon>
        <taxon>Bacillati</taxon>
        <taxon>Bacillota</taxon>
        <taxon>Clostridia</taxon>
        <taxon>Lachnospirales</taxon>
        <taxon>Lachnospiraceae</taxon>
        <taxon>Blautia</taxon>
    </lineage>
</organism>
<evidence type="ECO:0000256" key="2">
    <source>
        <dbReference type="ARBA" id="ARBA00022793"/>
    </source>
</evidence>
<evidence type="ECO:0000313" key="6">
    <source>
        <dbReference type="EMBL" id="RHH17426.1"/>
    </source>
</evidence>
<evidence type="ECO:0000256" key="4">
    <source>
        <dbReference type="ARBA" id="ARBA00023239"/>
    </source>
</evidence>
<dbReference type="EMBL" id="QRJH01000006">
    <property type="protein sequence ID" value="RHH17426.1"/>
    <property type="molecule type" value="Genomic_DNA"/>
</dbReference>
<dbReference type="SUPFAM" id="SSF51735">
    <property type="entry name" value="NAD(P)-binding Rossmann-fold domains"/>
    <property type="match status" value="1"/>
</dbReference>
<comment type="caution">
    <text evidence="6">The sequence shown here is derived from an EMBL/GenBank/DDBJ whole genome shotgun (WGS) entry which is preliminary data.</text>
</comment>
<dbReference type="GO" id="GO:0005737">
    <property type="term" value="C:cytoplasm"/>
    <property type="evidence" value="ECO:0007669"/>
    <property type="project" value="TreeGrafter"/>
</dbReference>
<dbReference type="RefSeq" id="WP_118235926.1">
    <property type="nucleotide sequence ID" value="NZ_JAQDEF010000006.1"/>
</dbReference>
<accession>A0A414W080</accession>
<keyword evidence="2" id="KW-0210">Decarboxylase</keyword>
<reference evidence="6 7" key="1">
    <citation type="submission" date="2018-08" db="EMBL/GenBank/DDBJ databases">
        <title>A genome reference for cultivated species of the human gut microbiota.</title>
        <authorList>
            <person name="Zou Y."/>
            <person name="Xue W."/>
            <person name="Luo G."/>
        </authorList>
    </citation>
    <scope>NUCLEOTIDE SEQUENCE [LARGE SCALE GENOMIC DNA]</scope>
    <source>
        <strain evidence="6 7">AM18-2AC</strain>
    </source>
</reference>
<dbReference type="AlphaFoldDB" id="A0A414W080"/>
<dbReference type="GO" id="GO:0042732">
    <property type="term" value="P:D-xylose metabolic process"/>
    <property type="evidence" value="ECO:0007669"/>
    <property type="project" value="InterPro"/>
</dbReference>
<name>A0A414W080_9FIRM</name>
<evidence type="ECO:0000256" key="3">
    <source>
        <dbReference type="ARBA" id="ARBA00023027"/>
    </source>
</evidence>
<dbReference type="GO" id="GO:0070403">
    <property type="term" value="F:NAD+ binding"/>
    <property type="evidence" value="ECO:0007669"/>
    <property type="project" value="InterPro"/>
</dbReference>